<keyword evidence="3" id="KW-1185">Reference proteome</keyword>
<comment type="caution">
    <text evidence="2">The sequence shown here is derived from an EMBL/GenBank/DDBJ whole genome shotgun (WGS) entry which is preliminary data.</text>
</comment>
<evidence type="ECO:0000256" key="1">
    <source>
        <dbReference type="SAM" id="MobiDB-lite"/>
    </source>
</evidence>
<protein>
    <submittedName>
        <fullName evidence="2">Uncharacterized protein</fullName>
    </submittedName>
</protein>
<evidence type="ECO:0000313" key="3">
    <source>
        <dbReference type="Proteomes" id="UP000648257"/>
    </source>
</evidence>
<accession>A0ABR6X0M6</accession>
<gene>
    <name evidence="2" type="ORF">H8K52_03910</name>
</gene>
<name>A0ABR6X0M6_9BURK</name>
<dbReference type="RefSeq" id="WP_186921590.1">
    <property type="nucleotide sequence ID" value="NZ_JACOFW010000003.1"/>
</dbReference>
<feature type="region of interest" description="Disordered" evidence="1">
    <location>
        <begin position="1"/>
        <end position="30"/>
    </location>
</feature>
<dbReference type="EMBL" id="JACOFW010000003">
    <property type="protein sequence ID" value="MBC3806494.1"/>
    <property type="molecule type" value="Genomic_DNA"/>
</dbReference>
<reference evidence="2 3" key="1">
    <citation type="submission" date="2020-08" db="EMBL/GenBank/DDBJ databases">
        <title>Novel species isolated from subtropical streams in China.</title>
        <authorList>
            <person name="Lu H."/>
        </authorList>
    </citation>
    <scope>NUCLEOTIDE SEQUENCE [LARGE SCALE GENOMIC DNA]</scope>
    <source>
        <strain evidence="2 3">KACC 16656</strain>
    </source>
</reference>
<proteinExistence type="predicted"/>
<sequence length="82" mass="9311">MASVLGGARSKKMIYQNQKEKKGSTRLSRTTLCGKSKQSETIVVSKAVIRNYLAFKNWFAMMTHHYFVVALSPNESSDTKFF</sequence>
<organism evidence="2 3">
    <name type="scientific">Undibacterium seohonense</name>
    <dbReference type="NCBI Taxonomy" id="1344950"/>
    <lineage>
        <taxon>Bacteria</taxon>
        <taxon>Pseudomonadati</taxon>
        <taxon>Pseudomonadota</taxon>
        <taxon>Betaproteobacteria</taxon>
        <taxon>Burkholderiales</taxon>
        <taxon>Oxalobacteraceae</taxon>
        <taxon>Undibacterium</taxon>
    </lineage>
</organism>
<evidence type="ECO:0000313" key="2">
    <source>
        <dbReference type="EMBL" id="MBC3806494.1"/>
    </source>
</evidence>
<dbReference type="Proteomes" id="UP000648257">
    <property type="component" value="Unassembled WGS sequence"/>
</dbReference>